<gene>
    <name evidence="1" type="ORF">V1478_009577</name>
</gene>
<name>A0ABD2AQ18_VESSQ</name>
<protein>
    <submittedName>
        <fullName evidence="1">Uncharacterized protein</fullName>
    </submittedName>
</protein>
<dbReference type="AlphaFoldDB" id="A0ABD2AQ18"/>
<evidence type="ECO:0000313" key="1">
    <source>
        <dbReference type="EMBL" id="KAL2722714.1"/>
    </source>
</evidence>
<reference evidence="1 2" key="1">
    <citation type="journal article" date="2024" name="Ann. Entomol. Soc. Am.">
        <title>Genomic analyses of the southern and eastern yellowjacket wasps (Hymenoptera: Vespidae) reveal evolutionary signatures of social life.</title>
        <authorList>
            <person name="Catto M.A."/>
            <person name="Caine P.B."/>
            <person name="Orr S.E."/>
            <person name="Hunt B.G."/>
            <person name="Goodisman M.A.D."/>
        </authorList>
    </citation>
    <scope>NUCLEOTIDE SEQUENCE [LARGE SCALE GENOMIC DNA]</scope>
    <source>
        <strain evidence="1">233</strain>
        <tissue evidence="1">Head and thorax</tissue>
    </source>
</reference>
<organism evidence="1 2">
    <name type="scientific">Vespula squamosa</name>
    <name type="common">Southern yellow jacket</name>
    <name type="synonym">Wasp</name>
    <dbReference type="NCBI Taxonomy" id="30214"/>
    <lineage>
        <taxon>Eukaryota</taxon>
        <taxon>Metazoa</taxon>
        <taxon>Ecdysozoa</taxon>
        <taxon>Arthropoda</taxon>
        <taxon>Hexapoda</taxon>
        <taxon>Insecta</taxon>
        <taxon>Pterygota</taxon>
        <taxon>Neoptera</taxon>
        <taxon>Endopterygota</taxon>
        <taxon>Hymenoptera</taxon>
        <taxon>Apocrita</taxon>
        <taxon>Aculeata</taxon>
        <taxon>Vespoidea</taxon>
        <taxon>Vespidae</taxon>
        <taxon>Vespinae</taxon>
        <taxon>Vespula</taxon>
    </lineage>
</organism>
<proteinExistence type="predicted"/>
<comment type="caution">
    <text evidence="1">The sequence shown here is derived from an EMBL/GenBank/DDBJ whole genome shotgun (WGS) entry which is preliminary data.</text>
</comment>
<dbReference type="Proteomes" id="UP001607302">
    <property type="component" value="Unassembled WGS sequence"/>
</dbReference>
<dbReference type="EMBL" id="JAUDFV010000141">
    <property type="protein sequence ID" value="KAL2722714.1"/>
    <property type="molecule type" value="Genomic_DNA"/>
</dbReference>
<accession>A0ABD2AQ18</accession>
<keyword evidence="2" id="KW-1185">Reference proteome</keyword>
<evidence type="ECO:0000313" key="2">
    <source>
        <dbReference type="Proteomes" id="UP001607302"/>
    </source>
</evidence>
<sequence>MKEHHLTPPISAKPRICKVFAIAKSAGSSQIYYCTQVWLEETANIGTIVFSSIDFSIEMRDDY</sequence>